<organism evidence="1">
    <name type="scientific">Culex pipiens</name>
    <name type="common">House mosquito</name>
    <dbReference type="NCBI Taxonomy" id="7175"/>
    <lineage>
        <taxon>Eukaryota</taxon>
        <taxon>Metazoa</taxon>
        <taxon>Ecdysozoa</taxon>
        <taxon>Arthropoda</taxon>
        <taxon>Hexapoda</taxon>
        <taxon>Insecta</taxon>
        <taxon>Pterygota</taxon>
        <taxon>Neoptera</taxon>
        <taxon>Endopterygota</taxon>
        <taxon>Diptera</taxon>
        <taxon>Nematocera</taxon>
        <taxon>Culicoidea</taxon>
        <taxon>Culicidae</taxon>
        <taxon>Culicinae</taxon>
        <taxon>Culicini</taxon>
        <taxon>Culex</taxon>
        <taxon>Culex</taxon>
    </lineage>
</organism>
<evidence type="ECO:0000313" key="1">
    <source>
        <dbReference type="EMBL" id="CAG6587012.1"/>
    </source>
</evidence>
<dbReference type="AlphaFoldDB" id="A0A8D8KFY5"/>
<name>A0A8D8KFY5_CULPI</name>
<sequence>MYFRPKLKRSSYVYGTSALSGSGRKRTYGIPSRGLPAAIVQYVCIAFGNRAHHCSMSRPRFWAFASTFRIARWATVCGSGRSWSANAAREPKFCAIARATWRCIFFLLLLRPPMRISTFWTLLSA</sequence>
<dbReference type="EMBL" id="HBUE01318982">
    <property type="protein sequence ID" value="CAG6587012.1"/>
    <property type="molecule type" value="Transcribed_RNA"/>
</dbReference>
<dbReference type="EMBL" id="HBUE01001418">
    <property type="protein sequence ID" value="CAG6443813.1"/>
    <property type="molecule type" value="Transcribed_RNA"/>
</dbReference>
<reference evidence="1" key="1">
    <citation type="submission" date="2021-05" db="EMBL/GenBank/DDBJ databases">
        <authorList>
            <person name="Alioto T."/>
            <person name="Alioto T."/>
            <person name="Gomez Garrido J."/>
        </authorList>
    </citation>
    <scope>NUCLEOTIDE SEQUENCE</scope>
</reference>
<proteinExistence type="predicted"/>
<dbReference type="EMBL" id="HBUE01212499">
    <property type="protein sequence ID" value="CAG6535049.1"/>
    <property type="molecule type" value="Transcribed_RNA"/>
</dbReference>
<protein>
    <submittedName>
        <fullName evidence="1">(northern house mosquito) hypothetical protein</fullName>
    </submittedName>
</protein>
<accession>A0A8D8KFY5</accession>